<reference evidence="6" key="1">
    <citation type="submission" date="2018-10" db="EMBL/GenBank/DDBJ databases">
        <title>Hidden diversity of soil giant viruses.</title>
        <authorList>
            <person name="Schulz F."/>
            <person name="Alteio L."/>
            <person name="Goudeau D."/>
            <person name="Ryan E.M."/>
            <person name="Malmstrom R.R."/>
            <person name="Blanchard J."/>
            <person name="Woyke T."/>
        </authorList>
    </citation>
    <scope>NUCLEOTIDE SEQUENCE</scope>
    <source>
        <strain evidence="6">DSV1</strain>
    </source>
</reference>
<dbReference type="GO" id="GO:0003676">
    <property type="term" value="F:nucleic acid binding"/>
    <property type="evidence" value="ECO:0007669"/>
    <property type="project" value="InterPro"/>
</dbReference>
<proteinExistence type="predicted"/>
<organism evidence="6">
    <name type="scientific">Dasosvirus sp</name>
    <dbReference type="NCBI Taxonomy" id="2487764"/>
    <lineage>
        <taxon>Viruses</taxon>
        <taxon>Varidnaviria</taxon>
        <taxon>Bamfordvirae</taxon>
        <taxon>Nucleocytoviricota</taxon>
        <taxon>Megaviricetes</taxon>
        <taxon>Imitervirales</taxon>
        <taxon>Mimiviridae</taxon>
        <taxon>Klosneuvirinae</taxon>
    </lineage>
</organism>
<keyword evidence="2 4" id="KW-0863">Zinc-finger</keyword>
<dbReference type="SUPFAM" id="SSF57783">
    <property type="entry name" value="Zinc beta-ribbon"/>
    <property type="match status" value="1"/>
</dbReference>
<dbReference type="PROSITE" id="PS51133">
    <property type="entry name" value="ZF_TFIIS_2"/>
    <property type="match status" value="1"/>
</dbReference>
<dbReference type="InterPro" id="IPR012164">
    <property type="entry name" value="Rpa12/Rpb9/Rpc10/TFS"/>
</dbReference>
<evidence type="ECO:0000259" key="5">
    <source>
        <dbReference type="PROSITE" id="PS51133"/>
    </source>
</evidence>
<dbReference type="GO" id="GO:0008270">
    <property type="term" value="F:zinc ion binding"/>
    <property type="evidence" value="ECO:0007669"/>
    <property type="project" value="UniProtKB-KW"/>
</dbReference>
<protein>
    <submittedName>
        <fullName evidence="6">Transcription elongation factor TFIIS</fullName>
    </submittedName>
</protein>
<dbReference type="EMBL" id="MK072057">
    <property type="protein sequence ID" value="AYV77638.1"/>
    <property type="molecule type" value="Genomic_DNA"/>
</dbReference>
<evidence type="ECO:0000256" key="3">
    <source>
        <dbReference type="ARBA" id="ARBA00022833"/>
    </source>
</evidence>
<dbReference type="PROSITE" id="PS00466">
    <property type="entry name" value="ZF_TFIIS_1"/>
    <property type="match status" value="1"/>
</dbReference>
<dbReference type="InterPro" id="IPR001222">
    <property type="entry name" value="Znf_TFIIS"/>
</dbReference>
<evidence type="ECO:0000256" key="4">
    <source>
        <dbReference type="PROSITE-ProRule" id="PRU00472"/>
    </source>
</evidence>
<dbReference type="GO" id="GO:0006386">
    <property type="term" value="P:termination of RNA polymerase III transcription"/>
    <property type="evidence" value="ECO:0007669"/>
    <property type="project" value="TreeGrafter"/>
</dbReference>
<dbReference type="PANTHER" id="PTHR11239">
    <property type="entry name" value="DNA-DIRECTED RNA POLYMERASE"/>
    <property type="match status" value="1"/>
</dbReference>
<evidence type="ECO:0000256" key="2">
    <source>
        <dbReference type="ARBA" id="ARBA00022771"/>
    </source>
</evidence>
<feature type="domain" description="TFIIS-type" evidence="5">
    <location>
        <begin position="183"/>
        <end position="223"/>
    </location>
</feature>
<gene>
    <name evidence="6" type="ORF">Dasosvirus16_5</name>
</gene>
<dbReference type="Pfam" id="PF01096">
    <property type="entry name" value="Zn_ribbon_TFIIS"/>
    <property type="match status" value="1"/>
</dbReference>
<dbReference type="PANTHER" id="PTHR11239:SF12">
    <property type="entry name" value="DNA-DIRECTED RNA POLYMERASE III SUBUNIT RPC10"/>
    <property type="match status" value="1"/>
</dbReference>
<evidence type="ECO:0000256" key="1">
    <source>
        <dbReference type="ARBA" id="ARBA00022723"/>
    </source>
</evidence>
<evidence type="ECO:0000313" key="6">
    <source>
        <dbReference type="EMBL" id="AYV77638.1"/>
    </source>
</evidence>
<keyword evidence="3" id="KW-0862">Zinc</keyword>
<dbReference type="GO" id="GO:0003899">
    <property type="term" value="F:DNA-directed RNA polymerase activity"/>
    <property type="evidence" value="ECO:0007669"/>
    <property type="project" value="InterPro"/>
</dbReference>
<dbReference type="CDD" id="cd13749">
    <property type="entry name" value="Zn-ribbon_TFIIS"/>
    <property type="match status" value="1"/>
</dbReference>
<keyword evidence="6" id="KW-0648">Protein biosynthesis</keyword>
<dbReference type="SMART" id="SM00440">
    <property type="entry name" value="ZnF_C2C2"/>
    <property type="match status" value="1"/>
</dbReference>
<dbReference type="Gene3D" id="2.20.25.10">
    <property type="match status" value="1"/>
</dbReference>
<name>A0A3G4ZRX1_9VIRU</name>
<accession>A0A3G4ZRX1</accession>
<keyword evidence="1" id="KW-0479">Metal-binding</keyword>
<keyword evidence="6" id="KW-0251">Elongation factor</keyword>
<sequence>MQARKSTIRRSGVNPKKKKISVELMQDTEENELDEREQMMKLFKFETQESSLINLNLLYYVIHDLERTPMILQLMNYVDPLIATQIEEGILEFALIKVSCEKYAQEFIKYIYYEKIRDIIANLDPNNKRIENKTLKPSLTSGNLNAHLVPFLKPEQLHPLRWKDKLDKMLLAETTNSDFKVTDIYKCYKCGEKKCTTSQMQTRSADEPMTIFVTCLVCYNTFTK</sequence>